<dbReference type="GO" id="GO:0007059">
    <property type="term" value="P:chromosome segregation"/>
    <property type="evidence" value="ECO:0007669"/>
    <property type="project" value="UniProtKB-UniRule"/>
</dbReference>
<dbReference type="HAMAP" id="MF_01805">
    <property type="entry name" value="ScpA"/>
    <property type="match status" value="1"/>
</dbReference>
<keyword evidence="3" id="KW-0132">Cell division</keyword>
<reference evidence="4 5" key="1">
    <citation type="journal article" date="2013" name="Genome Announc.">
        <title>Genome Sequence of the Sulfate-Reducing Bacterium Desulfotomaculum hydrothermale Lam5(T).</title>
        <authorList>
            <person name="Amin O."/>
            <person name="Fardeau M.L."/>
            <person name="Valette O."/>
            <person name="Hirschler-Rea A."/>
            <person name="Barbe V."/>
            <person name="Medigue C."/>
            <person name="Vacherie B."/>
            <person name="Ollivier B."/>
            <person name="Bertin P.N."/>
            <person name="Dolla A."/>
        </authorList>
    </citation>
    <scope>NUCLEOTIDE SEQUENCE [LARGE SCALE GENOMIC DNA]</scope>
    <source>
        <strain evidence="5">Lam5 / DSM 18033</strain>
    </source>
</reference>
<keyword evidence="1 3" id="KW-0159">Chromosome partition</keyword>
<comment type="subcellular location">
    <subcellularLocation>
        <location evidence="3">Cytoplasm</location>
    </subcellularLocation>
    <text evidence="3">Associated with two foci at the outer edges of the nucleoid region in young cells, and at four foci within both cell halves in older cells.</text>
</comment>
<dbReference type="InterPro" id="IPR003768">
    <property type="entry name" value="ScpA"/>
</dbReference>
<dbReference type="STRING" id="1121428.DESHY_60169"/>
<dbReference type="PANTHER" id="PTHR33969:SF2">
    <property type="entry name" value="SEGREGATION AND CONDENSATION PROTEIN A"/>
    <property type="match status" value="1"/>
</dbReference>
<keyword evidence="3" id="KW-0963">Cytoplasm</keyword>
<gene>
    <name evidence="3 4" type="primary">scpA</name>
    <name evidence="4" type="ORF">DESHY_60169</name>
</gene>
<dbReference type="Pfam" id="PF02616">
    <property type="entry name" value="SMC_ScpA"/>
    <property type="match status" value="1"/>
</dbReference>
<dbReference type="Proteomes" id="UP000009315">
    <property type="component" value="Unassembled WGS sequence"/>
</dbReference>
<comment type="function">
    <text evidence="3">Participates in chromosomal partition during cell division. May act via the formation of a condensin-like complex containing Smc and ScpB that pull DNA away from mid-cell into both cell halves.</text>
</comment>
<dbReference type="Gene3D" id="6.10.250.2410">
    <property type="match status" value="1"/>
</dbReference>
<keyword evidence="3" id="KW-0131">Cell cycle</keyword>
<comment type="caution">
    <text evidence="4">The sequence shown here is derived from an EMBL/GenBank/DDBJ whole genome shotgun (WGS) entry which is preliminary data.</text>
</comment>
<keyword evidence="5" id="KW-1185">Reference proteome</keyword>
<evidence type="ECO:0000256" key="2">
    <source>
        <dbReference type="ARBA" id="ARBA00044777"/>
    </source>
</evidence>
<sequence length="250" mass="28457">MSYQVKLATFEGPLDLLLHLIDKEQINIYDIPIAQITSQYLSYLQQMQALDIDVASEFLVMAATLVSIKARMLLPRSPGDQELQPAEPDPREELVQRLLEYRKFKEVAAYLKERESKTGKTYTRNNSAELYQHLIKPRDPLGGVTLEMLLHSLQQVLRRAAAGFTLPEAITREEIQVPEKMRQLMARLLLYPQGLLFSHLFAEKTTLSDIVVTFLAVLELLKTGQIEARQCDTFGEITILRRTQAITGEG</sequence>
<evidence type="ECO:0000313" key="5">
    <source>
        <dbReference type="Proteomes" id="UP000009315"/>
    </source>
</evidence>
<dbReference type="PANTHER" id="PTHR33969">
    <property type="entry name" value="SEGREGATION AND CONDENSATION PROTEIN A"/>
    <property type="match status" value="1"/>
</dbReference>
<comment type="subunit">
    <text evidence="3">Component of a cohesin-like complex composed of ScpA, ScpB and the Smc homodimer, in which ScpA and ScpB bind to the head domain of Smc. The presence of the three proteins is required for the association of the complex with DNA.</text>
</comment>
<evidence type="ECO:0000256" key="3">
    <source>
        <dbReference type="HAMAP-Rule" id="MF_01805"/>
    </source>
</evidence>
<dbReference type="OrthoDB" id="9811016at2"/>
<dbReference type="eggNOG" id="COG1354">
    <property type="taxonomic scope" value="Bacteria"/>
</dbReference>
<dbReference type="Gene3D" id="1.10.10.580">
    <property type="entry name" value="Structural maintenance of chromosome 1. Chain E"/>
    <property type="match status" value="1"/>
</dbReference>
<evidence type="ECO:0000256" key="1">
    <source>
        <dbReference type="ARBA" id="ARBA00022829"/>
    </source>
</evidence>
<comment type="similarity">
    <text evidence="3">Belongs to the ScpA family.</text>
</comment>
<dbReference type="AlphaFoldDB" id="K8E0D5"/>
<dbReference type="GO" id="GO:0005737">
    <property type="term" value="C:cytoplasm"/>
    <property type="evidence" value="ECO:0007669"/>
    <property type="project" value="UniProtKB-SubCell"/>
</dbReference>
<dbReference type="EMBL" id="CAOS01000013">
    <property type="protein sequence ID" value="CCO08997.1"/>
    <property type="molecule type" value="Genomic_DNA"/>
</dbReference>
<proteinExistence type="inferred from homology"/>
<organism evidence="4 5">
    <name type="scientific">Desulforamulus hydrothermalis Lam5 = DSM 18033</name>
    <dbReference type="NCBI Taxonomy" id="1121428"/>
    <lineage>
        <taxon>Bacteria</taxon>
        <taxon>Bacillati</taxon>
        <taxon>Bacillota</taxon>
        <taxon>Clostridia</taxon>
        <taxon>Eubacteriales</taxon>
        <taxon>Peptococcaceae</taxon>
        <taxon>Desulforamulus</taxon>
    </lineage>
</organism>
<dbReference type="InterPro" id="IPR023093">
    <property type="entry name" value="ScpA-like_C"/>
</dbReference>
<dbReference type="RefSeq" id="WP_008412722.1">
    <property type="nucleotide sequence ID" value="NZ_CAOS01000013.1"/>
</dbReference>
<dbReference type="GO" id="GO:0051301">
    <property type="term" value="P:cell division"/>
    <property type="evidence" value="ECO:0007669"/>
    <property type="project" value="UniProtKB-KW"/>
</dbReference>
<accession>K8E0D5</accession>
<name>K8E0D5_9FIRM</name>
<evidence type="ECO:0000313" key="4">
    <source>
        <dbReference type="EMBL" id="CCO08997.1"/>
    </source>
</evidence>
<protein>
    <recommendedName>
        <fullName evidence="2 3">Segregation and condensation protein A</fullName>
    </recommendedName>
</protein>
<dbReference type="GO" id="GO:0006260">
    <property type="term" value="P:DNA replication"/>
    <property type="evidence" value="ECO:0007669"/>
    <property type="project" value="UniProtKB-UniRule"/>
</dbReference>